<dbReference type="EC" id="3.-.-.-" evidence="2"/>
<keyword evidence="2" id="KW-0378">Hydrolase</keyword>
<dbReference type="PANTHER" id="PTHR43283:SF7">
    <property type="entry name" value="BETA-LACTAMASE-RELATED DOMAIN-CONTAINING PROTEIN"/>
    <property type="match status" value="1"/>
</dbReference>
<keyword evidence="3" id="KW-1185">Reference proteome</keyword>
<organism evidence="2 3">
    <name type="scientific">Mesorhizobium shangrilense</name>
    <dbReference type="NCBI Taxonomy" id="460060"/>
    <lineage>
        <taxon>Bacteria</taxon>
        <taxon>Pseudomonadati</taxon>
        <taxon>Pseudomonadota</taxon>
        <taxon>Alphaproteobacteria</taxon>
        <taxon>Hyphomicrobiales</taxon>
        <taxon>Phyllobacteriaceae</taxon>
        <taxon>Mesorhizobium</taxon>
    </lineage>
</organism>
<dbReference type="Proteomes" id="UP001548832">
    <property type="component" value="Unassembled WGS sequence"/>
</dbReference>
<dbReference type="Gene3D" id="3.40.710.10">
    <property type="entry name" value="DD-peptidase/beta-lactamase superfamily"/>
    <property type="match status" value="1"/>
</dbReference>
<dbReference type="SUPFAM" id="SSF56601">
    <property type="entry name" value="beta-lactamase/transpeptidase-like"/>
    <property type="match status" value="1"/>
</dbReference>
<dbReference type="InterPro" id="IPR050789">
    <property type="entry name" value="Diverse_Enzym_Activities"/>
</dbReference>
<name>A0ABV2DCE8_9HYPH</name>
<dbReference type="PANTHER" id="PTHR43283">
    <property type="entry name" value="BETA-LACTAMASE-RELATED"/>
    <property type="match status" value="1"/>
</dbReference>
<evidence type="ECO:0000259" key="1">
    <source>
        <dbReference type="Pfam" id="PF00144"/>
    </source>
</evidence>
<feature type="domain" description="Beta-lactamase-related" evidence="1">
    <location>
        <begin position="85"/>
        <end position="384"/>
    </location>
</feature>
<dbReference type="InterPro" id="IPR001466">
    <property type="entry name" value="Beta-lactam-related"/>
</dbReference>
<proteinExistence type="predicted"/>
<gene>
    <name evidence="2" type="ORF">ABVQ20_12225</name>
</gene>
<comment type="caution">
    <text evidence="2">The sequence shown here is derived from an EMBL/GenBank/DDBJ whole genome shotgun (WGS) entry which is preliminary data.</text>
</comment>
<dbReference type="RefSeq" id="WP_354459747.1">
    <property type="nucleotide sequence ID" value="NZ_JBEWSZ010000001.1"/>
</dbReference>
<accession>A0ABV2DCE8</accession>
<evidence type="ECO:0000313" key="3">
    <source>
        <dbReference type="Proteomes" id="UP001548832"/>
    </source>
</evidence>
<sequence length="395" mass="43123">MVNASAFKAAYGFSRDEVRLGNWRAAPWNVWAFRNVSELIPTARIAATPGLAEEPAVDPEGILRQELFLNGRKVTVAEILGETSTDAMVVMKSGRIVADFHAPGFTLQSRHILFSTSKSVTSIIAGILQDDGLLDFNELVPRYVPELKSSAYGDARVCDVLDMRVGLDFEEVYHDPRGPYARYRRAGLLDPSEPGEEPGTVVEFIAGLKKGKSDHGGPYHYASPNSDVLGLVIQGASGRRFPDLASERLFQPLGARQDAYVTVDRAGTPRTGGGINMTPRDLARIGEMMRQGGMANGRRIVSQDWVHDTITGGSSRAWAESASATWLPQGRYHNKWYQTGASSGAFFALGIHGQWLYVDPRAEMVIAKFSSQPDAVVDDAKDHNLALFDALAKIV</sequence>
<dbReference type="Pfam" id="PF00144">
    <property type="entry name" value="Beta-lactamase"/>
    <property type="match status" value="1"/>
</dbReference>
<reference evidence="2 3" key="1">
    <citation type="submission" date="2024-06" db="EMBL/GenBank/DDBJ databases">
        <authorList>
            <person name="Kim D.-U."/>
        </authorList>
    </citation>
    <scope>NUCLEOTIDE SEQUENCE [LARGE SCALE GENOMIC DNA]</scope>
    <source>
        <strain evidence="2 3">KACC15460</strain>
    </source>
</reference>
<evidence type="ECO:0000313" key="2">
    <source>
        <dbReference type="EMBL" id="MET2827741.1"/>
    </source>
</evidence>
<dbReference type="InterPro" id="IPR012338">
    <property type="entry name" value="Beta-lactam/transpept-like"/>
</dbReference>
<dbReference type="EMBL" id="JBEWSZ010000001">
    <property type="protein sequence ID" value="MET2827741.1"/>
    <property type="molecule type" value="Genomic_DNA"/>
</dbReference>
<protein>
    <submittedName>
        <fullName evidence="2">Serine hydrolase</fullName>
        <ecNumber evidence="2">3.-.-.-</ecNumber>
    </submittedName>
</protein>
<dbReference type="GO" id="GO:0016787">
    <property type="term" value="F:hydrolase activity"/>
    <property type="evidence" value="ECO:0007669"/>
    <property type="project" value="UniProtKB-KW"/>
</dbReference>